<reference evidence="1 2" key="1">
    <citation type="submission" date="2024-02" db="EMBL/GenBank/DDBJ databases">
        <title>Deinococcus carri NBRC 110142.</title>
        <authorList>
            <person name="Ichikawa N."/>
            <person name="Katano-Makiyama Y."/>
            <person name="Hidaka K."/>
        </authorList>
    </citation>
    <scope>NUCLEOTIDE SEQUENCE [LARGE SCALE GENOMIC DNA]</scope>
    <source>
        <strain evidence="1 2">NBRC 110142</strain>
    </source>
</reference>
<keyword evidence="2" id="KW-1185">Reference proteome</keyword>
<name>A0ABP9WBR3_9DEIO</name>
<gene>
    <name evidence="1" type="ORF">Dcar01_03532</name>
</gene>
<protein>
    <recommendedName>
        <fullName evidence="3">Tail terminator</fullName>
    </recommendedName>
</protein>
<accession>A0ABP9WBR3</accession>
<dbReference type="Proteomes" id="UP001401887">
    <property type="component" value="Unassembled WGS sequence"/>
</dbReference>
<dbReference type="EMBL" id="BAABRP010000024">
    <property type="protein sequence ID" value="GAA5514771.1"/>
    <property type="molecule type" value="Genomic_DNA"/>
</dbReference>
<dbReference type="RefSeq" id="WP_345467876.1">
    <property type="nucleotide sequence ID" value="NZ_BAABRP010000024.1"/>
</dbReference>
<evidence type="ECO:0000313" key="1">
    <source>
        <dbReference type="EMBL" id="GAA5514771.1"/>
    </source>
</evidence>
<proteinExistence type="predicted"/>
<sequence length="127" mass="13738">MRLGRDAAGQVLSNAPPNPLPPVGTIYAVTQDQGGSADVTTHGGAQVRIRPVLISLYGAAPTAAGKHQLSILLAWLHRRAREVDRYPGLRVVECTSGDDLPPTFDPATQTHYAHVRFFIRYQQGVTP</sequence>
<evidence type="ECO:0000313" key="2">
    <source>
        <dbReference type="Proteomes" id="UP001401887"/>
    </source>
</evidence>
<comment type="caution">
    <text evidence="1">The sequence shown here is derived from an EMBL/GenBank/DDBJ whole genome shotgun (WGS) entry which is preliminary data.</text>
</comment>
<organism evidence="1 2">
    <name type="scientific">Deinococcus carri</name>
    <dbReference type="NCBI Taxonomy" id="1211323"/>
    <lineage>
        <taxon>Bacteria</taxon>
        <taxon>Thermotogati</taxon>
        <taxon>Deinococcota</taxon>
        <taxon>Deinococci</taxon>
        <taxon>Deinococcales</taxon>
        <taxon>Deinococcaceae</taxon>
        <taxon>Deinococcus</taxon>
    </lineage>
</organism>
<evidence type="ECO:0008006" key="3">
    <source>
        <dbReference type="Google" id="ProtNLM"/>
    </source>
</evidence>